<keyword evidence="6 9" id="KW-0406">Ion transport</keyword>
<dbReference type="EMBL" id="JACVVK020000050">
    <property type="protein sequence ID" value="KAK7498491.1"/>
    <property type="molecule type" value="Genomic_DNA"/>
</dbReference>
<protein>
    <recommendedName>
        <fullName evidence="9">Innexin</fullName>
    </recommendedName>
</protein>
<dbReference type="PRINTS" id="PR01262">
    <property type="entry name" value="INNEXIN"/>
</dbReference>
<comment type="function">
    <text evidence="9">Structural component of the gap junctions.</text>
</comment>
<evidence type="ECO:0000256" key="8">
    <source>
        <dbReference type="ARBA" id="ARBA00023303"/>
    </source>
</evidence>
<evidence type="ECO:0000256" key="7">
    <source>
        <dbReference type="ARBA" id="ARBA00023136"/>
    </source>
</evidence>
<gene>
    <name evidence="9" type="primary">inx</name>
    <name evidence="10" type="ORF">BaRGS_00010151</name>
</gene>
<evidence type="ECO:0000256" key="6">
    <source>
        <dbReference type="ARBA" id="ARBA00023065"/>
    </source>
</evidence>
<keyword evidence="8 9" id="KW-0407">Ion channel</keyword>
<evidence type="ECO:0000256" key="3">
    <source>
        <dbReference type="ARBA" id="ARBA00022475"/>
    </source>
</evidence>
<proteinExistence type="inferred from homology"/>
<comment type="subcellular location">
    <subcellularLocation>
        <location evidence="1 9">Cell membrane</location>
        <topology evidence="1 9">Multi-pass membrane protein</topology>
    </subcellularLocation>
</comment>
<dbReference type="Proteomes" id="UP001519460">
    <property type="component" value="Unassembled WGS sequence"/>
</dbReference>
<evidence type="ECO:0000256" key="2">
    <source>
        <dbReference type="ARBA" id="ARBA00022448"/>
    </source>
</evidence>
<dbReference type="GO" id="GO:0034220">
    <property type="term" value="P:monoatomic ion transmembrane transport"/>
    <property type="evidence" value="ECO:0007669"/>
    <property type="project" value="UniProtKB-KW"/>
</dbReference>
<keyword evidence="3" id="KW-1003">Cell membrane</keyword>
<keyword evidence="4" id="KW-0812">Transmembrane</keyword>
<reference evidence="10 11" key="1">
    <citation type="journal article" date="2023" name="Sci. Data">
        <title>Genome assembly of the Korean intertidal mud-creeper Batillaria attramentaria.</title>
        <authorList>
            <person name="Patra A.K."/>
            <person name="Ho P.T."/>
            <person name="Jun S."/>
            <person name="Lee S.J."/>
            <person name="Kim Y."/>
            <person name="Won Y.J."/>
        </authorList>
    </citation>
    <scope>NUCLEOTIDE SEQUENCE [LARGE SCALE GENOMIC DNA]</scope>
    <source>
        <strain evidence="10">Wonlab-2016</strain>
    </source>
</reference>
<name>A0ABD0LG60_9CAEN</name>
<keyword evidence="2 9" id="KW-0813">Transport</keyword>
<keyword evidence="5" id="KW-1133">Transmembrane helix</keyword>
<evidence type="ECO:0000256" key="4">
    <source>
        <dbReference type="ARBA" id="ARBA00022692"/>
    </source>
</evidence>
<dbReference type="GO" id="GO:0005886">
    <property type="term" value="C:plasma membrane"/>
    <property type="evidence" value="ECO:0007669"/>
    <property type="project" value="UniProtKB-SubCell"/>
</dbReference>
<dbReference type="AlphaFoldDB" id="A0ABD0LG60"/>
<keyword evidence="11" id="KW-1185">Reference proteome</keyword>
<dbReference type="PANTHER" id="PTHR11893:SF36">
    <property type="entry name" value="INNEXIN-5"/>
    <property type="match status" value="1"/>
</dbReference>
<keyword evidence="7" id="KW-0472">Membrane</keyword>
<evidence type="ECO:0000256" key="5">
    <source>
        <dbReference type="ARBA" id="ARBA00022989"/>
    </source>
</evidence>
<evidence type="ECO:0000256" key="1">
    <source>
        <dbReference type="ARBA" id="ARBA00004651"/>
    </source>
</evidence>
<dbReference type="InterPro" id="IPR000990">
    <property type="entry name" value="Innexin"/>
</dbReference>
<dbReference type="PANTHER" id="PTHR11893">
    <property type="entry name" value="INNEXIN"/>
    <property type="match status" value="1"/>
</dbReference>
<accession>A0ABD0LG60</accession>
<dbReference type="Pfam" id="PF00876">
    <property type="entry name" value="Innexin"/>
    <property type="match status" value="1"/>
</dbReference>
<evidence type="ECO:0000313" key="11">
    <source>
        <dbReference type="Proteomes" id="UP001519460"/>
    </source>
</evidence>
<comment type="similarity">
    <text evidence="9">Belongs to the pannexin family.</text>
</comment>
<evidence type="ECO:0000313" key="10">
    <source>
        <dbReference type="EMBL" id="KAK7498491.1"/>
    </source>
</evidence>
<sequence>MTLLSLAKFSKLEGTRDDDWADRASHLYTVLLLCIFAALVSSAQYVGDPIHCWCPAEFPSFHVAYTKNLCWVKNTYYIPMQDGIPKEIHKRDEGEITYYQWVPIIFLSWRCCSKRPTSSGEWGTGPAASTWRSWFGWRRTLSCWATRQIATRR</sequence>
<dbReference type="PROSITE" id="PS51013">
    <property type="entry name" value="PANNEXIN"/>
    <property type="match status" value="1"/>
</dbReference>
<organism evidence="10 11">
    <name type="scientific">Batillaria attramentaria</name>
    <dbReference type="NCBI Taxonomy" id="370345"/>
    <lineage>
        <taxon>Eukaryota</taxon>
        <taxon>Metazoa</taxon>
        <taxon>Spiralia</taxon>
        <taxon>Lophotrochozoa</taxon>
        <taxon>Mollusca</taxon>
        <taxon>Gastropoda</taxon>
        <taxon>Caenogastropoda</taxon>
        <taxon>Sorbeoconcha</taxon>
        <taxon>Cerithioidea</taxon>
        <taxon>Batillariidae</taxon>
        <taxon>Batillaria</taxon>
    </lineage>
</organism>
<dbReference type="GO" id="GO:0005921">
    <property type="term" value="C:gap junction"/>
    <property type="evidence" value="ECO:0007669"/>
    <property type="project" value="UniProtKB-UniRule"/>
</dbReference>
<comment type="caution">
    <text evidence="10">The sequence shown here is derived from an EMBL/GenBank/DDBJ whole genome shotgun (WGS) entry which is preliminary data.</text>
</comment>
<evidence type="ECO:0000256" key="9">
    <source>
        <dbReference type="RuleBase" id="RU010713"/>
    </source>
</evidence>